<comment type="subcellular location">
    <subcellularLocation>
        <location evidence="2">Cell inner membrane</location>
        <topology evidence="2">Multi-pass membrane protein</topology>
    </subcellularLocation>
</comment>
<dbReference type="Gene3D" id="3.40.50.2300">
    <property type="match status" value="1"/>
</dbReference>
<comment type="caution">
    <text evidence="24">The sequence shown here is derived from an EMBL/GenBank/DDBJ whole genome shotgun (WGS) entry which is preliminary data.</text>
</comment>
<keyword evidence="25" id="KW-1185">Reference proteome</keyword>
<dbReference type="CDD" id="cd16922">
    <property type="entry name" value="HATPase_EvgS-ArcB-TorS-like"/>
    <property type="match status" value="1"/>
</dbReference>
<dbReference type="CDD" id="cd17546">
    <property type="entry name" value="REC_hyHK_CKI1_RcsC-like"/>
    <property type="match status" value="1"/>
</dbReference>
<dbReference type="InterPro" id="IPR029016">
    <property type="entry name" value="GAF-like_dom_sf"/>
</dbReference>
<dbReference type="SUPFAM" id="SSF47226">
    <property type="entry name" value="Histidine-containing phosphotransfer domain, HPT domain"/>
    <property type="match status" value="1"/>
</dbReference>
<comment type="subunit">
    <text evidence="15">At low DSF concentrations, interacts with RpfF.</text>
</comment>
<dbReference type="FunFam" id="3.30.565.10:FF:000010">
    <property type="entry name" value="Sensor histidine kinase RcsC"/>
    <property type="match status" value="1"/>
</dbReference>
<name>A0A7W9A3A1_9CAUL</name>
<dbReference type="EC" id="2.7.13.3" evidence="3"/>
<dbReference type="PROSITE" id="PS50110">
    <property type="entry name" value="RESPONSE_REGULATORY"/>
    <property type="match status" value="1"/>
</dbReference>
<dbReference type="InterPro" id="IPR001610">
    <property type="entry name" value="PAC"/>
</dbReference>
<dbReference type="PROSITE" id="PS50894">
    <property type="entry name" value="HPT"/>
    <property type="match status" value="1"/>
</dbReference>
<evidence type="ECO:0000256" key="9">
    <source>
        <dbReference type="ARBA" id="ARBA00022741"/>
    </source>
</evidence>
<evidence type="ECO:0000256" key="15">
    <source>
        <dbReference type="ARBA" id="ARBA00064003"/>
    </source>
</evidence>
<evidence type="ECO:0000256" key="5">
    <source>
        <dbReference type="ARBA" id="ARBA00022519"/>
    </source>
</evidence>
<protein>
    <recommendedName>
        <fullName evidence="16">Sensory/regulatory protein RpfC</fullName>
        <ecNumber evidence="3">2.7.13.3</ecNumber>
    </recommendedName>
</protein>
<evidence type="ECO:0000256" key="10">
    <source>
        <dbReference type="ARBA" id="ARBA00022777"/>
    </source>
</evidence>
<dbReference type="CDD" id="cd00082">
    <property type="entry name" value="HisKA"/>
    <property type="match status" value="1"/>
</dbReference>
<dbReference type="SMART" id="SM00086">
    <property type="entry name" value="PAC"/>
    <property type="match status" value="2"/>
</dbReference>
<organism evidence="24 25">
    <name type="scientific">Brevundimonas halotolerans</name>
    <dbReference type="NCBI Taxonomy" id="69670"/>
    <lineage>
        <taxon>Bacteria</taxon>
        <taxon>Pseudomonadati</taxon>
        <taxon>Pseudomonadota</taxon>
        <taxon>Alphaproteobacteria</taxon>
        <taxon>Caulobacterales</taxon>
        <taxon>Caulobacteraceae</taxon>
        <taxon>Brevundimonas</taxon>
    </lineage>
</organism>
<sequence length="900" mass="98582">MDEISRVRALHEHAVLDTEAEERFDRVAGMAAAYFDAPIALVSLVDTDRQWFKACIGLDVRQTTRDWAFCHHAIQLGADQVMVVEDATKDRRFVDNPLVTGEPNIRFYAGATLTTKEGANLGTLCVIDTQPRTRPSEADLAHLASLAKMVVDQIELSKARKALEERHQVLDLAEKLSLTGYWTLNTDTGAVFWSPQVYAIHGVDDENYRPGLDDALAFYVDGDRQMVETLLAENAAAGKGWDFDATIQRRDGTLRNVRSVAACQKDPNGHVRGFIGVFKDLTDERRVIAEAVEQERRYRLLADHASDVIAVYGADGRFTYLSPSITELLGYLPDELLGKTPYDLIAPEDQARVASEFAAAARSKSALTVEYRVRSKDGRSRWLEARPRFHRDEAGKVIQITDSVRDVTERREREVALAEARVAAESAATAKAEFLANMSHEIRTPLNGVIGFAEVLANTVLDTDQKRYVDRIRTAGKGLSALIDDILDFSKIESGNMTIEARPFDLRAMATEIVDLTRASIAGRLHLDIDYDGGLADRVIGDEQRTRQVLLNLIGNAAKFTHAGSVRLEVRRRQDWLEFRVVDTGIGISAEAMSRLFDGFTQADASVGRRFGGTGLGLNISRSLARLMNGDVTLESEPDVGTTAIFSLPYKPSADQPVSLPLRSARQRSERKLRILAVDDVPTNLELIEILVAGVGHDVTCAASGEAALERLRADPAFDLILMDVQMPGMDGLEATRRIRRMPEAANVPIVALTANVLADQIEACRAAGMDDHLAKPIKPEVLGETLDRVCRMAVPPPSSPTTPHGADPLAALKERYREQMKTFATEYSRMLAMPSEAGVAAIAAYTHSIAGTAGSLGFADVSTAAFQLESAAKQCREDGSAVESLPALIQAVLRAVEHT</sequence>
<dbReference type="Gene3D" id="1.20.120.160">
    <property type="entry name" value="HPT domain"/>
    <property type="match status" value="1"/>
</dbReference>
<dbReference type="InterPro" id="IPR011006">
    <property type="entry name" value="CheY-like_superfamily"/>
</dbReference>
<dbReference type="InterPro" id="IPR000014">
    <property type="entry name" value="PAS"/>
</dbReference>
<dbReference type="PANTHER" id="PTHR43047">
    <property type="entry name" value="TWO-COMPONENT HISTIDINE PROTEIN KINASE"/>
    <property type="match status" value="1"/>
</dbReference>
<keyword evidence="5" id="KW-0997">Cell inner membrane</keyword>
<keyword evidence="10" id="KW-0418">Kinase</keyword>
<dbReference type="PANTHER" id="PTHR43047:SF78">
    <property type="entry name" value="SENSORY_REGULATORY PROTEIN RPFC"/>
    <property type="match status" value="1"/>
</dbReference>
<dbReference type="InterPro" id="IPR036097">
    <property type="entry name" value="HisK_dim/P_sf"/>
</dbReference>
<feature type="domain" description="Histidine kinase" evidence="19">
    <location>
        <begin position="437"/>
        <end position="652"/>
    </location>
</feature>
<dbReference type="InterPro" id="IPR000700">
    <property type="entry name" value="PAS-assoc_C"/>
</dbReference>
<keyword evidence="4" id="KW-1003">Cell membrane</keyword>
<dbReference type="GO" id="GO:0005886">
    <property type="term" value="C:plasma membrane"/>
    <property type="evidence" value="ECO:0007669"/>
    <property type="project" value="UniProtKB-SubCell"/>
</dbReference>
<evidence type="ECO:0000256" key="4">
    <source>
        <dbReference type="ARBA" id="ARBA00022475"/>
    </source>
</evidence>
<dbReference type="InterPro" id="IPR003661">
    <property type="entry name" value="HisK_dim/P_dom"/>
</dbReference>
<dbReference type="Gene3D" id="3.30.450.20">
    <property type="entry name" value="PAS domain"/>
    <property type="match status" value="2"/>
</dbReference>
<dbReference type="InterPro" id="IPR036641">
    <property type="entry name" value="HPT_dom_sf"/>
</dbReference>
<keyword evidence="9" id="KW-0547">Nucleotide-binding</keyword>
<gene>
    <name evidence="24" type="ORF">FHS65_001163</name>
</gene>
<dbReference type="GO" id="GO:0005524">
    <property type="term" value="F:ATP binding"/>
    <property type="evidence" value="ECO:0007669"/>
    <property type="project" value="UniProtKB-KW"/>
</dbReference>
<dbReference type="SUPFAM" id="SSF55785">
    <property type="entry name" value="PYP-like sensor domain (PAS domain)"/>
    <property type="match status" value="2"/>
</dbReference>
<evidence type="ECO:0000256" key="1">
    <source>
        <dbReference type="ARBA" id="ARBA00000085"/>
    </source>
</evidence>
<comment type="catalytic activity">
    <reaction evidence="1">
        <text>ATP + protein L-histidine = ADP + protein N-phospho-L-histidine.</text>
        <dbReference type="EC" id="2.7.13.3"/>
    </reaction>
</comment>
<keyword evidence="14" id="KW-0472">Membrane</keyword>
<keyword evidence="12" id="KW-1133">Transmembrane helix</keyword>
<evidence type="ECO:0000256" key="16">
    <source>
        <dbReference type="ARBA" id="ARBA00068150"/>
    </source>
</evidence>
<dbReference type="NCBIfam" id="TIGR00229">
    <property type="entry name" value="sensory_box"/>
    <property type="match status" value="1"/>
</dbReference>
<evidence type="ECO:0000256" key="7">
    <source>
        <dbReference type="ARBA" id="ARBA00022679"/>
    </source>
</evidence>
<proteinExistence type="predicted"/>
<dbReference type="SUPFAM" id="SSF55874">
    <property type="entry name" value="ATPase domain of HSP90 chaperone/DNA topoisomerase II/histidine kinase"/>
    <property type="match status" value="1"/>
</dbReference>
<dbReference type="InterPro" id="IPR004358">
    <property type="entry name" value="Sig_transdc_His_kin-like_C"/>
</dbReference>
<evidence type="ECO:0000256" key="2">
    <source>
        <dbReference type="ARBA" id="ARBA00004429"/>
    </source>
</evidence>
<feature type="domain" description="PAS" evidence="21">
    <location>
        <begin position="294"/>
        <end position="364"/>
    </location>
</feature>
<evidence type="ECO:0000256" key="11">
    <source>
        <dbReference type="ARBA" id="ARBA00022840"/>
    </source>
</evidence>
<dbReference type="CDD" id="cd00130">
    <property type="entry name" value="PAS"/>
    <property type="match status" value="2"/>
</dbReference>
<dbReference type="Gene3D" id="1.10.287.130">
    <property type="match status" value="1"/>
</dbReference>
<dbReference type="Pfam" id="PF00072">
    <property type="entry name" value="Response_reg"/>
    <property type="match status" value="1"/>
</dbReference>
<evidence type="ECO:0000259" key="19">
    <source>
        <dbReference type="PROSITE" id="PS50109"/>
    </source>
</evidence>
<evidence type="ECO:0000256" key="13">
    <source>
        <dbReference type="ARBA" id="ARBA00023012"/>
    </source>
</evidence>
<dbReference type="SMART" id="SM00065">
    <property type="entry name" value="GAF"/>
    <property type="match status" value="1"/>
</dbReference>
<dbReference type="Gene3D" id="3.30.450.40">
    <property type="match status" value="1"/>
</dbReference>
<feature type="domain" description="PAC" evidence="22">
    <location>
        <begin position="241"/>
        <end position="293"/>
    </location>
</feature>
<feature type="domain" description="Response regulatory" evidence="20">
    <location>
        <begin position="674"/>
        <end position="791"/>
    </location>
</feature>
<evidence type="ECO:0000256" key="17">
    <source>
        <dbReference type="PROSITE-ProRule" id="PRU00110"/>
    </source>
</evidence>
<dbReference type="SUPFAM" id="SSF47384">
    <property type="entry name" value="Homodimeric domain of signal transducing histidine kinase"/>
    <property type="match status" value="1"/>
</dbReference>
<dbReference type="SUPFAM" id="SSF52172">
    <property type="entry name" value="CheY-like"/>
    <property type="match status" value="1"/>
</dbReference>
<evidence type="ECO:0000256" key="12">
    <source>
        <dbReference type="ARBA" id="ARBA00022989"/>
    </source>
</evidence>
<dbReference type="GO" id="GO:0000155">
    <property type="term" value="F:phosphorelay sensor kinase activity"/>
    <property type="evidence" value="ECO:0007669"/>
    <property type="project" value="InterPro"/>
</dbReference>
<keyword evidence="7" id="KW-0808">Transferase</keyword>
<evidence type="ECO:0000259" key="20">
    <source>
        <dbReference type="PROSITE" id="PS50110"/>
    </source>
</evidence>
<keyword evidence="6 18" id="KW-0597">Phosphoprotein</keyword>
<dbReference type="PRINTS" id="PR00344">
    <property type="entry name" value="BCTRLSENSOR"/>
</dbReference>
<dbReference type="Pfam" id="PF02518">
    <property type="entry name" value="HATPase_c"/>
    <property type="match status" value="1"/>
</dbReference>
<dbReference type="EMBL" id="JACIJB010000003">
    <property type="protein sequence ID" value="MBB5660418.1"/>
    <property type="molecule type" value="Genomic_DNA"/>
</dbReference>
<dbReference type="AlphaFoldDB" id="A0A7W9A3A1"/>
<dbReference type="InterPro" id="IPR003594">
    <property type="entry name" value="HATPase_dom"/>
</dbReference>
<dbReference type="InterPro" id="IPR036890">
    <property type="entry name" value="HATPase_C_sf"/>
</dbReference>
<dbReference type="PROSITE" id="PS50109">
    <property type="entry name" value="HIS_KIN"/>
    <property type="match status" value="1"/>
</dbReference>
<evidence type="ECO:0000256" key="8">
    <source>
        <dbReference type="ARBA" id="ARBA00022692"/>
    </source>
</evidence>
<evidence type="ECO:0000259" key="23">
    <source>
        <dbReference type="PROSITE" id="PS50894"/>
    </source>
</evidence>
<dbReference type="FunFam" id="1.10.287.130:FF:000002">
    <property type="entry name" value="Two-component osmosensing histidine kinase"/>
    <property type="match status" value="1"/>
</dbReference>
<evidence type="ECO:0000313" key="25">
    <source>
        <dbReference type="Proteomes" id="UP000548978"/>
    </source>
</evidence>
<evidence type="ECO:0000313" key="24">
    <source>
        <dbReference type="EMBL" id="MBB5660418.1"/>
    </source>
</evidence>
<dbReference type="SMART" id="SM00448">
    <property type="entry name" value="REC"/>
    <property type="match status" value="1"/>
</dbReference>
<dbReference type="SMART" id="SM00388">
    <property type="entry name" value="HisKA"/>
    <property type="match status" value="1"/>
</dbReference>
<feature type="domain" description="PAC" evidence="22">
    <location>
        <begin position="367"/>
        <end position="419"/>
    </location>
</feature>
<dbReference type="InterPro" id="IPR035965">
    <property type="entry name" value="PAS-like_dom_sf"/>
</dbReference>
<dbReference type="Proteomes" id="UP000548978">
    <property type="component" value="Unassembled WGS sequence"/>
</dbReference>
<dbReference type="SMART" id="SM00387">
    <property type="entry name" value="HATPase_c"/>
    <property type="match status" value="1"/>
</dbReference>
<dbReference type="PROSITE" id="PS50113">
    <property type="entry name" value="PAC"/>
    <property type="match status" value="2"/>
</dbReference>
<dbReference type="InterPro" id="IPR008207">
    <property type="entry name" value="Sig_transdc_His_kin_Hpt_dom"/>
</dbReference>
<dbReference type="Pfam" id="PF00512">
    <property type="entry name" value="HisKA"/>
    <property type="match status" value="1"/>
</dbReference>
<evidence type="ECO:0000259" key="21">
    <source>
        <dbReference type="PROSITE" id="PS50112"/>
    </source>
</evidence>
<feature type="modified residue" description="4-aspartylphosphate" evidence="18">
    <location>
        <position position="724"/>
    </location>
</feature>
<dbReference type="PROSITE" id="PS50112">
    <property type="entry name" value="PAS"/>
    <property type="match status" value="1"/>
</dbReference>
<evidence type="ECO:0000256" key="3">
    <source>
        <dbReference type="ARBA" id="ARBA00012438"/>
    </source>
</evidence>
<dbReference type="Pfam" id="PF01590">
    <property type="entry name" value="GAF"/>
    <property type="match status" value="1"/>
</dbReference>
<feature type="modified residue" description="Phosphohistidine" evidence="17">
    <location>
        <position position="848"/>
    </location>
</feature>
<dbReference type="Pfam" id="PF08447">
    <property type="entry name" value="PAS_3"/>
    <property type="match status" value="2"/>
</dbReference>
<evidence type="ECO:0000256" key="18">
    <source>
        <dbReference type="PROSITE-ProRule" id="PRU00169"/>
    </source>
</evidence>
<dbReference type="InterPro" id="IPR001789">
    <property type="entry name" value="Sig_transdc_resp-reg_receiver"/>
</dbReference>
<dbReference type="InterPro" id="IPR005467">
    <property type="entry name" value="His_kinase_dom"/>
</dbReference>
<dbReference type="SUPFAM" id="SSF55781">
    <property type="entry name" value="GAF domain-like"/>
    <property type="match status" value="1"/>
</dbReference>
<keyword evidence="13" id="KW-0902">Two-component regulatory system</keyword>
<evidence type="ECO:0000259" key="22">
    <source>
        <dbReference type="PROSITE" id="PS50113"/>
    </source>
</evidence>
<reference evidence="24 25" key="1">
    <citation type="submission" date="2020-08" db="EMBL/GenBank/DDBJ databases">
        <title>Genomic Encyclopedia of Type Strains, Phase IV (KMG-IV): sequencing the most valuable type-strain genomes for metagenomic binning, comparative biology and taxonomic classification.</title>
        <authorList>
            <person name="Goeker M."/>
        </authorList>
    </citation>
    <scope>NUCLEOTIDE SEQUENCE [LARGE SCALE GENOMIC DNA]</scope>
    <source>
        <strain evidence="24 25">DSM 24448</strain>
    </source>
</reference>
<accession>A0A7W9A3A1</accession>
<dbReference type="RefSeq" id="WP_164462004.1">
    <property type="nucleotide sequence ID" value="NZ_JACIJB010000003.1"/>
</dbReference>
<keyword evidence="11" id="KW-0067">ATP-binding</keyword>
<dbReference type="InterPro" id="IPR013655">
    <property type="entry name" value="PAS_fold_3"/>
</dbReference>
<dbReference type="SMART" id="SM00091">
    <property type="entry name" value="PAS"/>
    <property type="match status" value="1"/>
</dbReference>
<keyword evidence="8" id="KW-0812">Transmembrane</keyword>
<evidence type="ECO:0000256" key="6">
    <source>
        <dbReference type="ARBA" id="ARBA00022553"/>
    </source>
</evidence>
<evidence type="ECO:0000256" key="14">
    <source>
        <dbReference type="ARBA" id="ARBA00023136"/>
    </source>
</evidence>
<dbReference type="Gene3D" id="3.30.565.10">
    <property type="entry name" value="Histidine kinase-like ATPase, C-terminal domain"/>
    <property type="match status" value="1"/>
</dbReference>
<dbReference type="InterPro" id="IPR003018">
    <property type="entry name" value="GAF"/>
</dbReference>
<dbReference type="CDD" id="cd00088">
    <property type="entry name" value="HPT"/>
    <property type="match status" value="1"/>
</dbReference>
<feature type="domain" description="HPt" evidence="23">
    <location>
        <begin position="806"/>
        <end position="900"/>
    </location>
</feature>